<feature type="transmembrane region" description="Helical" evidence="1">
    <location>
        <begin position="147"/>
        <end position="164"/>
    </location>
</feature>
<organism evidence="2 3">
    <name type="scientific">Roseivirga thermotolerans</name>
    <dbReference type="NCBI Taxonomy" id="1758176"/>
    <lineage>
        <taxon>Bacteria</taxon>
        <taxon>Pseudomonadati</taxon>
        <taxon>Bacteroidota</taxon>
        <taxon>Cytophagia</taxon>
        <taxon>Cytophagales</taxon>
        <taxon>Roseivirgaceae</taxon>
        <taxon>Roseivirga</taxon>
    </lineage>
</organism>
<name>A0ABQ3I924_9BACT</name>
<keyword evidence="1" id="KW-1133">Transmembrane helix</keyword>
<feature type="transmembrane region" description="Helical" evidence="1">
    <location>
        <begin position="125"/>
        <end position="141"/>
    </location>
</feature>
<keyword evidence="3" id="KW-1185">Reference proteome</keyword>
<gene>
    <name evidence="2" type="ORF">GCM10011340_16240</name>
</gene>
<dbReference type="EMBL" id="BNAG01000002">
    <property type="protein sequence ID" value="GHE61870.1"/>
    <property type="molecule type" value="Genomic_DNA"/>
</dbReference>
<keyword evidence="1" id="KW-0472">Membrane</keyword>
<keyword evidence="1" id="KW-0812">Transmembrane</keyword>
<protein>
    <recommendedName>
        <fullName evidence="4">DoxX family protein</fullName>
    </recommendedName>
</protein>
<evidence type="ECO:0008006" key="4">
    <source>
        <dbReference type="Google" id="ProtNLM"/>
    </source>
</evidence>
<feature type="transmembrane region" description="Helical" evidence="1">
    <location>
        <begin position="81"/>
        <end position="104"/>
    </location>
</feature>
<evidence type="ECO:0000313" key="2">
    <source>
        <dbReference type="EMBL" id="GHE61870.1"/>
    </source>
</evidence>
<evidence type="ECO:0000256" key="1">
    <source>
        <dbReference type="SAM" id="Phobius"/>
    </source>
</evidence>
<evidence type="ECO:0000313" key="3">
    <source>
        <dbReference type="Proteomes" id="UP000658258"/>
    </source>
</evidence>
<feature type="transmembrane region" description="Helical" evidence="1">
    <location>
        <begin position="28"/>
        <end position="47"/>
    </location>
</feature>
<accession>A0ABQ3I924</accession>
<comment type="caution">
    <text evidence="2">The sequence shown here is derived from an EMBL/GenBank/DDBJ whole genome shotgun (WGS) entry which is preliminary data.</text>
</comment>
<dbReference type="Proteomes" id="UP000658258">
    <property type="component" value="Unassembled WGS sequence"/>
</dbReference>
<sequence length="169" mass="18976">MAKLYFEHSFPGFIGPVWLEDELSTYGLGLYARFIGASQVTIGLLLLTHRFATLGAIMCLPMISNIFMVTVSLGWQGTPYVNAFLIVLNLWLLIYDYPKLRFIFAERHMATREISTGRSNPKADLIWAIGILTVLASIPLSYVHLEIAWGLCALALGGIAWNQLRKKKK</sequence>
<feature type="transmembrane region" description="Helical" evidence="1">
    <location>
        <begin position="54"/>
        <end position="75"/>
    </location>
</feature>
<reference evidence="3" key="1">
    <citation type="journal article" date="2019" name="Int. J. Syst. Evol. Microbiol.">
        <title>The Global Catalogue of Microorganisms (GCM) 10K type strain sequencing project: providing services to taxonomists for standard genome sequencing and annotation.</title>
        <authorList>
            <consortium name="The Broad Institute Genomics Platform"/>
            <consortium name="The Broad Institute Genome Sequencing Center for Infectious Disease"/>
            <person name="Wu L."/>
            <person name="Ma J."/>
        </authorList>
    </citation>
    <scope>NUCLEOTIDE SEQUENCE [LARGE SCALE GENOMIC DNA]</scope>
    <source>
        <strain evidence="3">CGMCC 1.15111</strain>
    </source>
</reference>
<proteinExistence type="predicted"/>